<name>A0AA37FAJ3_9ARCH</name>
<reference evidence="1" key="1">
    <citation type="journal article" date="2014" name="Int. J. Syst. Evol. Microbiol.">
        <title>Complete genome sequence of Corynebacterium casei LMG S-19264T (=DSM 44701T), isolated from a smear-ripened cheese.</title>
        <authorList>
            <consortium name="US DOE Joint Genome Institute (JGI-PGF)"/>
            <person name="Walter F."/>
            <person name="Albersmeier A."/>
            <person name="Kalinowski J."/>
            <person name="Ruckert C."/>
        </authorList>
    </citation>
    <scope>NUCLEOTIDE SEQUENCE</scope>
    <source>
        <strain evidence="1">JCM 13583</strain>
    </source>
</reference>
<dbReference type="AlphaFoldDB" id="A0AA37FAJ3"/>
<sequence>MLFLVSLASVVMLGLNKMIGDKVTHANNAPLTNDVSVATGFQPIMIAPGPGGGGSVSSVGHSMKYI</sequence>
<keyword evidence="2" id="KW-1185">Reference proteome</keyword>
<comment type="caution">
    <text evidence="1">The sequence shown here is derived from an EMBL/GenBank/DDBJ whole genome shotgun (WGS) entry which is preliminary data.</text>
</comment>
<reference evidence="1" key="2">
    <citation type="submission" date="2022-09" db="EMBL/GenBank/DDBJ databases">
        <authorList>
            <person name="Sun Q."/>
            <person name="Ohkuma M."/>
        </authorList>
    </citation>
    <scope>NUCLEOTIDE SEQUENCE</scope>
    <source>
        <strain evidence="1">JCM 13583</strain>
    </source>
</reference>
<dbReference type="Proteomes" id="UP000632195">
    <property type="component" value="Unassembled WGS sequence"/>
</dbReference>
<dbReference type="EMBL" id="BMNY01000001">
    <property type="protein sequence ID" value="GGM74043.1"/>
    <property type="molecule type" value="Genomic_DNA"/>
</dbReference>
<gene>
    <name evidence="1" type="ORF">GCM10007108_10020</name>
</gene>
<proteinExistence type="predicted"/>
<evidence type="ECO:0000313" key="2">
    <source>
        <dbReference type="Proteomes" id="UP000632195"/>
    </source>
</evidence>
<protein>
    <submittedName>
        <fullName evidence="1">Uncharacterized protein</fullName>
    </submittedName>
</protein>
<organism evidence="1 2">
    <name type="scientific">Thermogymnomonas acidicola</name>
    <dbReference type="NCBI Taxonomy" id="399579"/>
    <lineage>
        <taxon>Archaea</taxon>
        <taxon>Methanobacteriati</taxon>
        <taxon>Thermoplasmatota</taxon>
        <taxon>Thermoplasmata</taxon>
        <taxon>Thermoplasmatales</taxon>
        <taxon>Thermogymnomonas</taxon>
    </lineage>
</organism>
<evidence type="ECO:0000313" key="1">
    <source>
        <dbReference type="EMBL" id="GGM74043.1"/>
    </source>
</evidence>
<accession>A0AA37FAJ3</accession>